<organism evidence="1 2">
    <name type="scientific">Globodera pallida</name>
    <name type="common">Potato cyst nematode worm</name>
    <name type="synonym">Heterodera pallida</name>
    <dbReference type="NCBI Taxonomy" id="36090"/>
    <lineage>
        <taxon>Eukaryota</taxon>
        <taxon>Metazoa</taxon>
        <taxon>Ecdysozoa</taxon>
        <taxon>Nematoda</taxon>
        <taxon>Chromadorea</taxon>
        <taxon>Rhabditida</taxon>
        <taxon>Tylenchina</taxon>
        <taxon>Tylenchomorpha</taxon>
        <taxon>Tylenchoidea</taxon>
        <taxon>Heteroderidae</taxon>
        <taxon>Heteroderinae</taxon>
        <taxon>Globodera</taxon>
    </lineage>
</organism>
<name>A0A183C2V5_GLOPA</name>
<protein>
    <submittedName>
        <fullName evidence="2">SPRY domain-containing protein</fullName>
    </submittedName>
</protein>
<dbReference type="Proteomes" id="UP000050741">
    <property type="component" value="Unassembled WGS sequence"/>
</dbReference>
<keyword evidence="1" id="KW-1185">Reference proteome</keyword>
<reference evidence="1" key="1">
    <citation type="submission" date="2013-12" db="EMBL/GenBank/DDBJ databases">
        <authorList>
            <person name="Aslett M."/>
        </authorList>
    </citation>
    <scope>NUCLEOTIDE SEQUENCE [LARGE SCALE GENOMIC DNA]</scope>
    <source>
        <strain evidence="1">Lindley</strain>
    </source>
</reference>
<reference evidence="2" key="3">
    <citation type="submission" date="2016-06" db="UniProtKB">
        <authorList>
            <consortium name="WormBaseParasite"/>
        </authorList>
    </citation>
    <scope>IDENTIFICATION</scope>
</reference>
<proteinExistence type="predicted"/>
<reference evidence="1" key="2">
    <citation type="submission" date="2014-05" db="EMBL/GenBank/DDBJ databases">
        <title>The genome and life-stage specific transcriptomes of Globodera pallida elucidate key aspects of plant parasitism by a cyst nematode.</title>
        <authorList>
            <person name="Cotton J.A."/>
            <person name="Lilley C.J."/>
            <person name="Jones L.M."/>
            <person name="Kikuchi T."/>
            <person name="Reid A.J."/>
            <person name="Thorpe P."/>
            <person name="Tsai I.J."/>
            <person name="Beasley H."/>
            <person name="Blok V."/>
            <person name="Cock P.J.A."/>
            <person name="Van den Akker S.E."/>
            <person name="Holroyd N."/>
            <person name="Hunt M."/>
            <person name="Mantelin S."/>
            <person name="Naghra H."/>
            <person name="Pain A."/>
            <person name="Palomares-Rius J.E."/>
            <person name="Zarowiecki M."/>
            <person name="Berriman M."/>
            <person name="Jones J.T."/>
            <person name="Urwin P.E."/>
        </authorList>
    </citation>
    <scope>NUCLEOTIDE SEQUENCE [LARGE SCALE GENOMIC DNA]</scope>
    <source>
        <strain evidence="1">Lindley</strain>
    </source>
</reference>
<sequence>MMIRFVVQKRQQKIYLNADGGGHTYITKCVDGQAFALCRYLSRERAEDGQDSVYGDSIVVVVNFGPVPVGFSLADLPPFHRSGIYRRGRIVARSSNADDFAVGIGIDLGGRQVRIGPRQGIVFRAFEF</sequence>
<accession>A0A183C2V5</accession>
<dbReference type="WBParaSite" id="GPLIN_000719900">
    <property type="protein sequence ID" value="GPLIN_000719900"/>
    <property type="gene ID" value="GPLIN_000719900"/>
</dbReference>
<evidence type="ECO:0000313" key="2">
    <source>
        <dbReference type="WBParaSite" id="GPLIN_000719900"/>
    </source>
</evidence>
<dbReference type="AlphaFoldDB" id="A0A183C2V5"/>
<evidence type="ECO:0000313" key="1">
    <source>
        <dbReference type="Proteomes" id="UP000050741"/>
    </source>
</evidence>